<dbReference type="Proteomes" id="UP001597213">
    <property type="component" value="Unassembled WGS sequence"/>
</dbReference>
<proteinExistence type="predicted"/>
<reference evidence="2" key="1">
    <citation type="journal article" date="2019" name="Int. J. Syst. Evol. Microbiol.">
        <title>The Global Catalogue of Microorganisms (GCM) 10K type strain sequencing project: providing services to taxonomists for standard genome sequencing and annotation.</title>
        <authorList>
            <consortium name="The Broad Institute Genomics Platform"/>
            <consortium name="The Broad Institute Genome Sequencing Center for Infectious Disease"/>
            <person name="Wu L."/>
            <person name="Ma J."/>
        </authorList>
    </citation>
    <scope>NUCLEOTIDE SEQUENCE [LARGE SCALE GENOMIC DNA]</scope>
    <source>
        <strain evidence="2">CCUG 56029</strain>
    </source>
</reference>
<dbReference type="RefSeq" id="WP_379142842.1">
    <property type="nucleotide sequence ID" value="NZ_JBHUEN010000031.1"/>
</dbReference>
<keyword evidence="2" id="KW-1185">Reference proteome</keyword>
<accession>A0ABW4R8A0</accession>
<evidence type="ECO:0000313" key="1">
    <source>
        <dbReference type="EMBL" id="MFD1882316.1"/>
    </source>
</evidence>
<evidence type="ECO:0000313" key="2">
    <source>
        <dbReference type="Proteomes" id="UP001597213"/>
    </source>
</evidence>
<gene>
    <name evidence="1" type="ORF">ACFSCT_11385</name>
</gene>
<protein>
    <recommendedName>
        <fullName evidence="3">Antitoxin SocA-like Panacea domain-containing protein</fullName>
    </recommendedName>
</protein>
<dbReference type="EMBL" id="JBHUEN010000031">
    <property type="protein sequence ID" value="MFD1882316.1"/>
    <property type="molecule type" value="Genomic_DNA"/>
</dbReference>
<sequence length="173" mass="18777">MSDIKVKEVVDLISDAGGRIVGRTRLQKIAYLLTATGLDDSFKFIYKHYGPFSDSLASSAEFGALFGDLSEVKTQTQWGATYSTYSVSGDASSEGNESRKAVASIAVASDSIELELAATAVFLSYEGYPDPWKETVERKPEKATFVRIQNAKKLLIKLSNVPVPQPIPAALYS</sequence>
<organism evidence="1 2">
    <name type="scientific">Paracoccus pacificus</name>
    <dbReference type="NCBI Taxonomy" id="1463598"/>
    <lineage>
        <taxon>Bacteria</taxon>
        <taxon>Pseudomonadati</taxon>
        <taxon>Pseudomonadota</taxon>
        <taxon>Alphaproteobacteria</taxon>
        <taxon>Rhodobacterales</taxon>
        <taxon>Paracoccaceae</taxon>
        <taxon>Paracoccus</taxon>
    </lineage>
</organism>
<evidence type="ECO:0008006" key="3">
    <source>
        <dbReference type="Google" id="ProtNLM"/>
    </source>
</evidence>
<comment type="caution">
    <text evidence="1">The sequence shown here is derived from an EMBL/GenBank/DDBJ whole genome shotgun (WGS) entry which is preliminary data.</text>
</comment>
<name>A0ABW4R8A0_9RHOB</name>